<protein>
    <submittedName>
        <fullName evidence="1">Uncharacterized protein</fullName>
    </submittedName>
</protein>
<reference evidence="1 2" key="1">
    <citation type="submission" date="2023-07" db="EMBL/GenBank/DDBJ databases">
        <title>Genomic Encyclopedia of Type Strains, Phase IV (KMG-IV): sequencing the most valuable type-strain genomes for metagenomic binning, comparative biology and taxonomic classification.</title>
        <authorList>
            <person name="Goeker M."/>
        </authorList>
    </citation>
    <scope>NUCLEOTIDE SEQUENCE [LARGE SCALE GENOMIC DNA]</scope>
    <source>
        <strain evidence="1 2">DSM 15448</strain>
    </source>
</reference>
<keyword evidence="2" id="KW-1185">Reference proteome</keyword>
<name>A0ABU0DR24_9BACI</name>
<gene>
    <name evidence="1" type="ORF">J2R98_000574</name>
</gene>
<evidence type="ECO:0000313" key="2">
    <source>
        <dbReference type="Proteomes" id="UP001236723"/>
    </source>
</evidence>
<dbReference type="Proteomes" id="UP001236723">
    <property type="component" value="Unassembled WGS sequence"/>
</dbReference>
<organism evidence="1 2">
    <name type="scientific">Alkalibacillus filiformis</name>
    <dbReference type="NCBI Taxonomy" id="200990"/>
    <lineage>
        <taxon>Bacteria</taxon>
        <taxon>Bacillati</taxon>
        <taxon>Bacillota</taxon>
        <taxon>Bacilli</taxon>
        <taxon>Bacillales</taxon>
        <taxon>Bacillaceae</taxon>
        <taxon>Alkalibacillus</taxon>
    </lineage>
</organism>
<sequence length="125" mass="14519">MHHEIIETLPQEVKEQYLNEIEQLKFIKDFRSASAEEWFLFLPSYQEPKSDGAFGKAIVHYDLLGTKEITINTSIIIEDPKLYERNLHVFVYLIGDEVINRIVGFANTLLTVYAGENSYKAEYKS</sequence>
<accession>A0ABU0DR24</accession>
<dbReference type="RefSeq" id="WP_307065913.1">
    <property type="nucleotide sequence ID" value="NZ_JAUSUP010000001.1"/>
</dbReference>
<proteinExistence type="predicted"/>
<evidence type="ECO:0000313" key="1">
    <source>
        <dbReference type="EMBL" id="MDQ0350771.1"/>
    </source>
</evidence>
<comment type="caution">
    <text evidence="1">The sequence shown here is derived from an EMBL/GenBank/DDBJ whole genome shotgun (WGS) entry which is preliminary data.</text>
</comment>
<dbReference type="EMBL" id="JAUSUP010000001">
    <property type="protein sequence ID" value="MDQ0350771.1"/>
    <property type="molecule type" value="Genomic_DNA"/>
</dbReference>